<dbReference type="GO" id="GO:0009271">
    <property type="term" value="P:phage shock"/>
    <property type="evidence" value="ECO:0007669"/>
    <property type="project" value="TreeGrafter"/>
</dbReference>
<dbReference type="Pfam" id="PF04012">
    <property type="entry name" value="PspA_IM30"/>
    <property type="match status" value="1"/>
</dbReference>
<evidence type="ECO:0000313" key="4">
    <source>
        <dbReference type="Proteomes" id="UP000823633"/>
    </source>
</evidence>
<evidence type="ECO:0000256" key="1">
    <source>
        <dbReference type="ARBA" id="ARBA00043985"/>
    </source>
</evidence>
<dbReference type="PANTHER" id="PTHR31088">
    <property type="entry name" value="MEMBRANE-ASSOCIATED PROTEIN VIPP1, CHLOROPLASTIC"/>
    <property type="match status" value="1"/>
</dbReference>
<evidence type="ECO:0000256" key="2">
    <source>
        <dbReference type="SAM" id="MobiDB-lite"/>
    </source>
</evidence>
<gene>
    <name evidence="3" type="ORF">IAC42_05040</name>
</gene>
<sequence length="213" mass="24687">MGVFSRFMDIVNANINALLDKAEDPEKMLKLMMQEMEDTLIELKSSCAARMASKIRLEKRIAEQQALVGRWQSRAQMAIDRGRDDLARDALVEKRREGEVLSSLQNDIKGYDEIIEQQRGEIDQLEQKLGQARQKLRMLQEKAKAAKEGAQMNAHMSRSTEERFASMEERIDRMNAENDLNRPRPSADEAFRSMEEAEEIERELEELKKERGK</sequence>
<dbReference type="GO" id="GO:0005829">
    <property type="term" value="C:cytosol"/>
    <property type="evidence" value="ECO:0007669"/>
    <property type="project" value="TreeGrafter"/>
</dbReference>
<dbReference type="InterPro" id="IPR007157">
    <property type="entry name" value="PspA_VIPP1"/>
</dbReference>
<dbReference type="Proteomes" id="UP000823633">
    <property type="component" value="Unassembled WGS sequence"/>
</dbReference>
<protein>
    <submittedName>
        <fullName evidence="3">PspA/IM30 family protein</fullName>
    </submittedName>
</protein>
<feature type="region of interest" description="Disordered" evidence="2">
    <location>
        <begin position="173"/>
        <end position="213"/>
    </location>
</feature>
<comment type="similarity">
    <text evidence="1">Belongs to the PspA/Vipp/IM30 family.</text>
</comment>
<reference evidence="3" key="2">
    <citation type="journal article" date="2021" name="PeerJ">
        <title>Extensive microbial diversity within the chicken gut microbiome revealed by metagenomics and culture.</title>
        <authorList>
            <person name="Gilroy R."/>
            <person name="Ravi A."/>
            <person name="Getino M."/>
            <person name="Pursley I."/>
            <person name="Horton D.L."/>
            <person name="Alikhan N.F."/>
            <person name="Baker D."/>
            <person name="Gharbi K."/>
            <person name="Hall N."/>
            <person name="Watson M."/>
            <person name="Adriaenssens E.M."/>
            <person name="Foster-Nyarko E."/>
            <person name="Jarju S."/>
            <person name="Secka A."/>
            <person name="Antonio M."/>
            <person name="Oren A."/>
            <person name="Chaudhuri R.R."/>
            <person name="La Ragione R."/>
            <person name="Hildebrand F."/>
            <person name="Pallen M.J."/>
        </authorList>
    </citation>
    <scope>NUCLEOTIDE SEQUENCE</scope>
    <source>
        <strain evidence="3">11167</strain>
    </source>
</reference>
<organism evidence="3 4">
    <name type="scientific">Candidatus Aphodenecus pullistercoris</name>
    <dbReference type="NCBI Taxonomy" id="2840669"/>
    <lineage>
        <taxon>Bacteria</taxon>
        <taxon>Pseudomonadati</taxon>
        <taxon>Spirochaetota</taxon>
        <taxon>Spirochaetia</taxon>
        <taxon>Spirochaetales</taxon>
        <taxon>Candidatus Aphodenecus</taxon>
    </lineage>
</organism>
<feature type="compositionally biased region" description="Basic and acidic residues" evidence="2">
    <location>
        <begin position="173"/>
        <end position="195"/>
    </location>
</feature>
<dbReference type="EMBL" id="JADIMU010000030">
    <property type="protein sequence ID" value="MBO8443108.1"/>
    <property type="molecule type" value="Genomic_DNA"/>
</dbReference>
<reference evidence="3" key="1">
    <citation type="submission" date="2020-10" db="EMBL/GenBank/DDBJ databases">
        <authorList>
            <person name="Gilroy R."/>
        </authorList>
    </citation>
    <scope>NUCLEOTIDE SEQUENCE</scope>
    <source>
        <strain evidence="3">11167</strain>
    </source>
</reference>
<accession>A0A9D9EAJ0</accession>
<name>A0A9D9EAJ0_9SPIR</name>
<dbReference type="AlphaFoldDB" id="A0A9D9EAJ0"/>
<proteinExistence type="inferred from homology"/>
<evidence type="ECO:0000313" key="3">
    <source>
        <dbReference type="EMBL" id="MBO8443108.1"/>
    </source>
</evidence>
<comment type="caution">
    <text evidence="3">The sequence shown here is derived from an EMBL/GenBank/DDBJ whole genome shotgun (WGS) entry which is preliminary data.</text>
</comment>
<dbReference type="PANTHER" id="PTHR31088:SF6">
    <property type="entry name" value="PHAGE SHOCK PROTEIN A"/>
    <property type="match status" value="1"/>
</dbReference>